<dbReference type="PANTHER" id="PTHR11211">
    <property type="entry name" value="IROQUOIS-CLASS HOMEODOMAIN PROTEIN IRX"/>
    <property type="match status" value="1"/>
</dbReference>
<dbReference type="PANTHER" id="PTHR11211:SF40">
    <property type="entry name" value="MIRROR, ISOFORM C"/>
    <property type="match status" value="1"/>
</dbReference>
<keyword evidence="4 8" id="KW-0371">Homeobox</keyword>
<dbReference type="GO" id="GO:0000981">
    <property type="term" value="F:DNA-binding transcription factor activity, RNA polymerase II-specific"/>
    <property type="evidence" value="ECO:0007669"/>
    <property type="project" value="TreeGrafter"/>
</dbReference>
<evidence type="ECO:0000256" key="2">
    <source>
        <dbReference type="ARBA" id="ARBA00008446"/>
    </source>
</evidence>
<evidence type="ECO:0000256" key="3">
    <source>
        <dbReference type="ARBA" id="ARBA00023125"/>
    </source>
</evidence>
<dbReference type="GO" id="GO:0048468">
    <property type="term" value="P:cell development"/>
    <property type="evidence" value="ECO:0007669"/>
    <property type="project" value="TreeGrafter"/>
</dbReference>
<dbReference type="InterPro" id="IPR009057">
    <property type="entry name" value="Homeodomain-like_sf"/>
</dbReference>
<dbReference type="Proteomes" id="UP000762676">
    <property type="component" value="Unassembled WGS sequence"/>
</dbReference>
<dbReference type="InterPro" id="IPR001356">
    <property type="entry name" value="HD"/>
</dbReference>
<dbReference type="SUPFAM" id="SSF46689">
    <property type="entry name" value="Homeodomain-like"/>
    <property type="match status" value="1"/>
</dbReference>
<protein>
    <submittedName>
        <fullName evidence="8">Iroquois-class homeodomain protein IRX-6-like</fullName>
    </submittedName>
</protein>
<dbReference type="GO" id="GO:0005634">
    <property type="term" value="C:nucleus"/>
    <property type="evidence" value="ECO:0007669"/>
    <property type="project" value="UniProtKB-SubCell"/>
</dbReference>
<reference evidence="8 9" key="1">
    <citation type="journal article" date="2021" name="Elife">
        <title>Chloroplast acquisition without the gene transfer in kleptoplastic sea slugs, Plakobranchus ocellatus.</title>
        <authorList>
            <person name="Maeda T."/>
            <person name="Takahashi S."/>
            <person name="Yoshida T."/>
            <person name="Shimamura S."/>
            <person name="Takaki Y."/>
            <person name="Nagai Y."/>
            <person name="Toyoda A."/>
            <person name="Suzuki Y."/>
            <person name="Arimoto A."/>
            <person name="Ishii H."/>
            <person name="Satoh N."/>
            <person name="Nishiyama T."/>
            <person name="Hasebe M."/>
            <person name="Maruyama T."/>
            <person name="Minagawa J."/>
            <person name="Obokata J."/>
            <person name="Shigenobu S."/>
        </authorList>
    </citation>
    <scope>NUCLEOTIDE SEQUENCE [LARGE SCALE GENOMIC DNA]</scope>
</reference>
<gene>
    <name evidence="8" type="ORF">ElyMa_000318800</name>
</gene>
<proteinExistence type="inferred from homology"/>
<feature type="domain" description="KN homeodomain" evidence="7">
    <location>
        <begin position="205"/>
        <end position="233"/>
    </location>
</feature>
<dbReference type="Gene3D" id="1.10.10.60">
    <property type="entry name" value="Homeodomain-like"/>
    <property type="match status" value="1"/>
</dbReference>
<evidence type="ECO:0000313" key="9">
    <source>
        <dbReference type="Proteomes" id="UP000762676"/>
    </source>
</evidence>
<dbReference type="InterPro" id="IPR008422">
    <property type="entry name" value="KN_HD"/>
</dbReference>
<keyword evidence="5" id="KW-0539">Nucleus</keyword>
<feature type="compositionally biased region" description="Acidic residues" evidence="6">
    <location>
        <begin position="46"/>
        <end position="63"/>
    </location>
</feature>
<feature type="compositionally biased region" description="Low complexity" evidence="6">
    <location>
        <begin position="285"/>
        <end position="297"/>
    </location>
</feature>
<dbReference type="Pfam" id="PF05920">
    <property type="entry name" value="Homeobox_KN"/>
    <property type="match status" value="1"/>
</dbReference>
<dbReference type="EMBL" id="BMAT01000636">
    <property type="protein sequence ID" value="GFR70055.1"/>
    <property type="molecule type" value="Genomic_DNA"/>
</dbReference>
<evidence type="ECO:0000259" key="7">
    <source>
        <dbReference type="Pfam" id="PF05920"/>
    </source>
</evidence>
<organism evidence="8 9">
    <name type="scientific">Elysia marginata</name>
    <dbReference type="NCBI Taxonomy" id="1093978"/>
    <lineage>
        <taxon>Eukaryota</taxon>
        <taxon>Metazoa</taxon>
        <taxon>Spiralia</taxon>
        <taxon>Lophotrochozoa</taxon>
        <taxon>Mollusca</taxon>
        <taxon>Gastropoda</taxon>
        <taxon>Heterobranchia</taxon>
        <taxon>Euthyneura</taxon>
        <taxon>Panpulmonata</taxon>
        <taxon>Sacoglossa</taxon>
        <taxon>Placobranchoidea</taxon>
        <taxon>Plakobranchidae</taxon>
        <taxon>Elysia</taxon>
    </lineage>
</organism>
<accession>A0AAV4FCG5</accession>
<feature type="region of interest" description="Disordered" evidence="6">
    <location>
        <begin position="1"/>
        <end position="65"/>
    </location>
</feature>
<dbReference type="GO" id="GO:0000978">
    <property type="term" value="F:RNA polymerase II cis-regulatory region sequence-specific DNA binding"/>
    <property type="evidence" value="ECO:0007669"/>
    <property type="project" value="TreeGrafter"/>
</dbReference>
<dbReference type="AlphaFoldDB" id="A0AAV4FCG5"/>
<evidence type="ECO:0000256" key="1">
    <source>
        <dbReference type="ARBA" id="ARBA00004123"/>
    </source>
</evidence>
<evidence type="ECO:0000256" key="6">
    <source>
        <dbReference type="SAM" id="MobiDB-lite"/>
    </source>
</evidence>
<comment type="caution">
    <text evidence="8">The sequence shown here is derived from an EMBL/GenBank/DDBJ whole genome shotgun (WGS) entry which is preliminary data.</text>
</comment>
<evidence type="ECO:0000313" key="8">
    <source>
        <dbReference type="EMBL" id="GFR70055.1"/>
    </source>
</evidence>
<evidence type="ECO:0000256" key="4">
    <source>
        <dbReference type="ARBA" id="ARBA00023155"/>
    </source>
</evidence>
<sequence length="297" mass="31625">MINGEDTADNDVDNDLNDNEDDGDYFDACEDGGDGGDTHGDGGYVDGDDDCDDEDDDDGDYDDASGHRQCCENGRPILTDPHTGQTVCSCQYPPPGAALITSPFPPGHRGGPAGPPPPLPPGLESVYNASAFAAAASQGYVGLGAEGSAFYSPLGTSPYDLKESAEAWRTLAASQPGFPYDPMALYPYGPGKNATRENTNTLKAWLFEHRKNPYPTKGEKIMLAIITKMTLTQKENKMTWSPRNRSEDGSDDVDNNEDEDDGGAGGEGSRRREIMSPAQDLDMTSSKPSSPLLSPGE</sequence>
<feature type="compositionally biased region" description="Acidic residues" evidence="6">
    <location>
        <begin position="249"/>
        <end position="262"/>
    </location>
</feature>
<feature type="region of interest" description="Disordered" evidence="6">
    <location>
        <begin position="236"/>
        <end position="297"/>
    </location>
</feature>
<name>A0AAV4FCG5_9GAST</name>
<keyword evidence="3 8" id="KW-0238">DNA-binding</keyword>
<feature type="compositionally biased region" description="Acidic residues" evidence="6">
    <location>
        <begin position="1"/>
        <end position="34"/>
    </location>
</feature>
<comment type="subcellular location">
    <subcellularLocation>
        <location evidence="1">Nucleus</location>
    </subcellularLocation>
</comment>
<dbReference type="CDD" id="cd00086">
    <property type="entry name" value="homeodomain"/>
    <property type="match status" value="1"/>
</dbReference>
<keyword evidence="9" id="KW-1185">Reference proteome</keyword>
<comment type="similarity">
    <text evidence="2">Belongs to the TALE/IRO homeobox family.</text>
</comment>
<dbReference type="GO" id="GO:0030182">
    <property type="term" value="P:neuron differentiation"/>
    <property type="evidence" value="ECO:0007669"/>
    <property type="project" value="TreeGrafter"/>
</dbReference>
<evidence type="ECO:0000256" key="5">
    <source>
        <dbReference type="ARBA" id="ARBA00023242"/>
    </source>
</evidence>